<accession>C5NNQ5</accession>
<name>C5NNQ5_ORYSI</name>
<organism evidence="1">
    <name type="scientific">Oryza sativa subsp. indica</name>
    <name type="common">Rice</name>
    <dbReference type="NCBI Taxonomy" id="39946"/>
    <lineage>
        <taxon>Eukaryota</taxon>
        <taxon>Viridiplantae</taxon>
        <taxon>Streptophyta</taxon>
        <taxon>Embryophyta</taxon>
        <taxon>Tracheophyta</taxon>
        <taxon>Spermatophyta</taxon>
        <taxon>Magnoliopsida</taxon>
        <taxon>Liliopsida</taxon>
        <taxon>Poales</taxon>
        <taxon>Poaceae</taxon>
        <taxon>BOP clade</taxon>
        <taxon>Oryzoideae</taxon>
        <taxon>Oryzeae</taxon>
        <taxon>Oryzinae</taxon>
        <taxon>Oryza</taxon>
        <taxon>Oryza sativa</taxon>
    </lineage>
</organism>
<dbReference type="EMBL" id="AB458444">
    <property type="protein sequence ID" value="BAH79994.1"/>
    <property type="molecule type" value="Genomic_DNA"/>
</dbReference>
<evidence type="ECO:0000313" key="1">
    <source>
        <dbReference type="EMBL" id="BAH79994.1"/>
    </source>
</evidence>
<protein>
    <submittedName>
        <fullName evidence="1">Uncharacterized protein</fullName>
    </submittedName>
</protein>
<gene>
    <name evidence="1" type="primary">OsPupK05-1</name>
</gene>
<reference evidence="1" key="3">
    <citation type="journal article" date="2012" name="Nature">
        <title>The protein kinase Pstol1 from traditional rice confers tolerance of phosphorus deficiency.</title>
        <authorList>
            <person name="Gamuyao R."/>
            <person name="Chin J.H."/>
            <person name="Pariasca-Tanaka J."/>
            <person name="Pesaresi P."/>
            <person name="Catausan S."/>
            <person name="Dalid C."/>
            <person name="Slamet-Loedin I."/>
            <person name="Tecson-Mendoza E.M."/>
            <person name="Wissuwa M."/>
            <person name="Heuer S."/>
        </authorList>
    </citation>
    <scope>NUCLEOTIDE SEQUENCE</scope>
</reference>
<reference evidence="1" key="2">
    <citation type="journal article" date="2011" name="Plant Physiol.">
        <title>Developing rice with high yield under phosphorus deficiency: Pup1 sequence to application.</title>
        <authorList>
            <person name="Chin J.H."/>
            <person name="Gamuyao R."/>
            <person name="Dalid C."/>
            <person name="Bustamam M."/>
            <person name="Prasetiyono J."/>
            <person name="Moeljopawiro S."/>
            <person name="Wissuwa M."/>
            <person name="Heuer S."/>
        </authorList>
    </citation>
    <scope>NUCLEOTIDE SEQUENCE</scope>
</reference>
<proteinExistence type="predicted"/>
<reference evidence="1" key="1">
    <citation type="journal article" date="2009" name="Plant Biotechnol. J.">
        <title>Comparative sequence analyses of the major quantitative trait locus phosphorus uptake 1 (Pup1) reveal a complex genetic structure.</title>
        <authorList>
            <person name="Heuer S."/>
            <person name="Lu X."/>
            <person name="Chin J.H."/>
            <person name="Pariasca-Tanaka J."/>
            <person name="Kanamori H."/>
            <person name="Matsumoto T."/>
            <person name="De Leon T."/>
            <person name="Ulat V.J."/>
            <person name="Ismail A.M."/>
            <person name="Yano M."/>
            <person name="Wissuwa M."/>
        </authorList>
    </citation>
    <scope>NUCLEOTIDE SEQUENCE</scope>
</reference>
<dbReference type="AlphaFoldDB" id="C5NNQ5"/>
<sequence length="192" mass="21144">MCMIDLLDSDGVRRTQLHTRQVDKEEIQTSTATLTAKSWVVVVAAGQGYTSLVHRPAIGETLSTVDIATSLHASSFCLCICVHVPFVPGNQFRCIDLVLFNYVNANSRSIASHVYEEAKEEGGLTPSGVQSGVIRGCHTKRQSTLAIGKPRKNHITVGRSEIAKITRRIIPLQQFIEDQISGLNFTCIEPFY</sequence>